<comment type="caution">
    <text evidence="1">The sequence shown here is derived from an EMBL/GenBank/DDBJ whole genome shotgun (WGS) entry which is preliminary data.</text>
</comment>
<dbReference type="RefSeq" id="WP_152380537.1">
    <property type="nucleotide sequence ID" value="NZ_CP045298.1"/>
</dbReference>
<dbReference type="InterPro" id="IPR027417">
    <property type="entry name" value="P-loop_NTPase"/>
</dbReference>
<evidence type="ECO:0000313" key="2">
    <source>
        <dbReference type="Proteomes" id="UP001242811"/>
    </source>
</evidence>
<evidence type="ECO:0000313" key="1">
    <source>
        <dbReference type="EMBL" id="MDQ0496948.1"/>
    </source>
</evidence>
<reference evidence="1 2" key="1">
    <citation type="submission" date="2023-07" db="EMBL/GenBank/DDBJ databases">
        <title>Genomic Encyclopedia of Type Strains, Phase IV (KMG-IV): sequencing the most valuable type-strain genomes for metagenomic binning, comparative biology and taxonomic classification.</title>
        <authorList>
            <person name="Goeker M."/>
        </authorList>
    </citation>
    <scope>NUCLEOTIDE SEQUENCE [LARGE SCALE GENOMIC DNA]</scope>
    <source>
        <strain evidence="1 2">DSM 14914</strain>
    </source>
</reference>
<dbReference type="Gene3D" id="3.40.50.300">
    <property type="entry name" value="P-loop containing nucleotide triphosphate hydrolases"/>
    <property type="match status" value="2"/>
</dbReference>
<gene>
    <name evidence="1" type="ORF">QOZ95_005148</name>
</gene>
<dbReference type="SUPFAM" id="SSF52540">
    <property type="entry name" value="P-loop containing nucleoside triphosphate hydrolases"/>
    <property type="match status" value="1"/>
</dbReference>
<dbReference type="EMBL" id="JAUSWA010000048">
    <property type="protein sequence ID" value="MDQ0496948.1"/>
    <property type="molecule type" value="Genomic_DNA"/>
</dbReference>
<proteinExistence type="predicted"/>
<organism evidence="1 2">
    <name type="scientific">Paenibacillus brasilensis</name>
    <dbReference type="NCBI Taxonomy" id="128574"/>
    <lineage>
        <taxon>Bacteria</taxon>
        <taxon>Bacillati</taxon>
        <taxon>Bacillota</taxon>
        <taxon>Bacilli</taxon>
        <taxon>Bacillales</taxon>
        <taxon>Paenibacillaceae</taxon>
        <taxon>Paenibacillus</taxon>
    </lineage>
</organism>
<name>A0ABU0L6L8_9BACL</name>
<protein>
    <submittedName>
        <fullName evidence="1">Uncharacterized protein</fullName>
    </submittedName>
</protein>
<dbReference type="Proteomes" id="UP001242811">
    <property type="component" value="Unassembled WGS sequence"/>
</dbReference>
<keyword evidence="2" id="KW-1185">Reference proteome</keyword>
<sequence>MRIDDYKPKQNVTEKINGEEVEWKNGDIVLISSGTASGKSYFIRNKLEKLADQQNVNILLLVNRKNLYKQNKEAIDNSLFSRIKVELYQTIENQLNNDEEYDFSPYTYIVCDESHYFTTDSGFNDNSDDSLQAILGLQSQIRIFMSATGHVLFSYIKDQYRHKLKRTGNKIWTYSIPIKFNQITSLSFYTDFYAVEKWIKRKFNKTNDKIIYFADTIQKAFELHVKYDDSLFVCSKSSSKNRKYLKHVDDDQVESMVKQNRFDCKYLFTTTVLDNGFDLKDEHIKLIVCDIFDVDTMLQCIGRKRFKNDQDKVHVVLLNRNNRKLNNYLNSVQMKLDEADAFIHGGVEEWKKLVGKFSRKSNYIIKNNVSSDGKYISKKTVSRVKYLQAVATRDRIKAMLDQNRETNNFREETGGRKESDAYMMYISNLLHKNKITLIEKLFEQEELCSYLETIVGKRIYKDGQKQVIEKFDIKDYRGRLQKDISQLQSYLQSNQLKYAIGSFPDNRKKLEDGSNNPHKGKRYWLVGKLSG</sequence>
<accession>A0ABU0L6L8</accession>